<evidence type="ECO:0000256" key="9">
    <source>
        <dbReference type="ARBA" id="ARBA00044613"/>
    </source>
</evidence>
<comment type="catalytic activity">
    <reaction evidence="10">
        <text>D-fructose + ATP = D-fructose 6-phosphate + ADP + H(+)</text>
        <dbReference type="Rhea" id="RHEA:16125"/>
        <dbReference type="ChEBI" id="CHEBI:15378"/>
        <dbReference type="ChEBI" id="CHEBI:30616"/>
        <dbReference type="ChEBI" id="CHEBI:37721"/>
        <dbReference type="ChEBI" id="CHEBI:61527"/>
        <dbReference type="ChEBI" id="CHEBI:456216"/>
        <dbReference type="EC" id="2.7.1.1"/>
    </reaction>
    <physiologicalReaction direction="left-to-right" evidence="10">
        <dbReference type="Rhea" id="RHEA:16126"/>
    </physiologicalReaction>
</comment>
<dbReference type="InterPro" id="IPR043129">
    <property type="entry name" value="ATPase_NBD"/>
</dbReference>
<dbReference type="InterPro" id="IPR022673">
    <property type="entry name" value="Hexokinase_C"/>
</dbReference>
<dbReference type="PANTHER" id="PTHR19443">
    <property type="entry name" value="HEXOKINASE"/>
    <property type="match status" value="1"/>
</dbReference>
<protein>
    <recommendedName>
        <fullName evidence="11">Phosphotransferase</fullName>
        <ecNumber evidence="11">2.7.1.-</ecNumber>
    </recommendedName>
</protein>
<evidence type="ECO:0000256" key="8">
    <source>
        <dbReference type="ARBA" id="ARBA00023152"/>
    </source>
</evidence>
<evidence type="ECO:0000259" key="12">
    <source>
        <dbReference type="Pfam" id="PF00349"/>
    </source>
</evidence>
<keyword evidence="15" id="KW-1185">Reference proteome</keyword>
<keyword evidence="8 11" id="KW-0324">Glycolysis</keyword>
<dbReference type="GO" id="GO:0006096">
    <property type="term" value="P:glycolytic process"/>
    <property type="evidence" value="ECO:0007669"/>
    <property type="project" value="UniProtKB-KW"/>
</dbReference>
<dbReference type="FunFam" id="3.40.367.20:FF:000004">
    <property type="entry name" value="Phosphotransferase"/>
    <property type="match status" value="1"/>
</dbReference>
<sequence length="493" mass="54603">MKAKSMELTGLLEELRELLTIDTGCLNRITDKFVQELDKGLSAEGGTIPMNQTWVMSLPSGRETGSYLAIDMGGTNLRVYNIHLCGDDGEPKVHQSEYQIPEELKDGKAESLWDHIASRLQDYLTEHHIEPKEGGTLPLTFIFSYPMTQHNIDEGILQRWTKGFNVDGVEGRNVTDQFKAALSKRVSTHSSHTSTPSKLAQNIPIAVTAMTNDTTATLMASTYMDPKTKIGCVFGTGCNAAYVEDCGSIDDSNLSDVSPNTPMVINCEWGAFDNDHKVLPRTHYDKMVDEQSPRPGQQTFEKMVAGHYLGEIFRLIIVTAHEKGFIFDGQSISQIQEPYSLDSAVVSKMEQDVSKNLEAIEEYFRSELQISCTQHELHFIHHTAELIISRAAHLSACGIAAICKKKGHETCHVGAEGSLFEKNSHFTSQIANALAEILDWPDRRDEDPVVMFHSKGSGVGAAVIAALTLQRAKDDDVKGISKPEELKAQYEEQ</sequence>
<dbReference type="PROSITE" id="PS51748">
    <property type="entry name" value="HEXOKINASE_2"/>
    <property type="match status" value="1"/>
</dbReference>
<keyword evidence="4 11" id="KW-0808">Transferase</keyword>
<evidence type="ECO:0000256" key="5">
    <source>
        <dbReference type="ARBA" id="ARBA00022741"/>
    </source>
</evidence>
<comment type="pathway">
    <text evidence="1">Carbohydrate degradation; glycolysis; D-glyceraldehyde 3-phosphate and glycerone phosphate from D-glucose: step 1/4.</text>
</comment>
<dbReference type="PRINTS" id="PR00475">
    <property type="entry name" value="HEXOKINASE"/>
</dbReference>
<dbReference type="GO" id="GO:0005536">
    <property type="term" value="F:D-glucose binding"/>
    <property type="evidence" value="ECO:0007669"/>
    <property type="project" value="InterPro"/>
</dbReference>
<comment type="catalytic activity">
    <reaction evidence="9">
        <text>a D-hexose + ATP = a D-hexose 6-phosphate + ADP + H(+)</text>
        <dbReference type="Rhea" id="RHEA:22740"/>
        <dbReference type="ChEBI" id="CHEBI:4194"/>
        <dbReference type="ChEBI" id="CHEBI:15378"/>
        <dbReference type="ChEBI" id="CHEBI:30616"/>
        <dbReference type="ChEBI" id="CHEBI:229467"/>
        <dbReference type="ChEBI" id="CHEBI:456216"/>
        <dbReference type="EC" id="2.7.1.1"/>
    </reaction>
    <physiologicalReaction direction="left-to-right" evidence="9">
        <dbReference type="Rhea" id="RHEA:22741"/>
    </physiologicalReaction>
</comment>
<dbReference type="Gene3D" id="1.10.287.1250">
    <property type="match status" value="1"/>
</dbReference>
<evidence type="ECO:0000256" key="1">
    <source>
        <dbReference type="ARBA" id="ARBA00004888"/>
    </source>
</evidence>
<evidence type="ECO:0000313" key="14">
    <source>
        <dbReference type="EMBL" id="KAH6884127.1"/>
    </source>
</evidence>
<dbReference type="GO" id="GO:0001678">
    <property type="term" value="P:intracellular glucose homeostasis"/>
    <property type="evidence" value="ECO:0007669"/>
    <property type="project" value="InterPro"/>
</dbReference>
<dbReference type="SUPFAM" id="SSF53067">
    <property type="entry name" value="Actin-like ATPase domain"/>
    <property type="match status" value="2"/>
</dbReference>
<dbReference type="GO" id="GO:0005829">
    <property type="term" value="C:cytosol"/>
    <property type="evidence" value="ECO:0007669"/>
    <property type="project" value="TreeGrafter"/>
</dbReference>
<comment type="similarity">
    <text evidence="3 11">Belongs to the hexokinase family.</text>
</comment>
<evidence type="ECO:0000256" key="4">
    <source>
        <dbReference type="ARBA" id="ARBA00022679"/>
    </source>
</evidence>
<comment type="pathway">
    <text evidence="2">Carbohydrate metabolism; hexose metabolism.</text>
</comment>
<name>A0A9P9AP62_9HYPO</name>
<dbReference type="Pfam" id="PF00349">
    <property type="entry name" value="Hexokinase_1"/>
    <property type="match status" value="1"/>
</dbReference>
<gene>
    <name evidence="14" type="ORF">B0T10DRAFT_135092</name>
</gene>
<dbReference type="PANTHER" id="PTHR19443:SF16">
    <property type="entry name" value="HEXOKINASE TYPE 1-RELATED"/>
    <property type="match status" value="1"/>
</dbReference>
<keyword evidence="7 11" id="KW-0067">ATP-binding</keyword>
<dbReference type="Gene3D" id="3.30.420.40">
    <property type="match status" value="1"/>
</dbReference>
<dbReference type="Pfam" id="PF03727">
    <property type="entry name" value="Hexokinase_2"/>
    <property type="match status" value="1"/>
</dbReference>
<evidence type="ECO:0000256" key="2">
    <source>
        <dbReference type="ARBA" id="ARBA00005028"/>
    </source>
</evidence>
<dbReference type="EC" id="2.7.1.-" evidence="11"/>
<keyword evidence="6 11" id="KW-0418">Kinase</keyword>
<dbReference type="GO" id="GO:0019158">
    <property type="term" value="F:mannokinase activity"/>
    <property type="evidence" value="ECO:0007669"/>
    <property type="project" value="TreeGrafter"/>
</dbReference>
<dbReference type="GO" id="GO:0006006">
    <property type="term" value="P:glucose metabolic process"/>
    <property type="evidence" value="ECO:0007669"/>
    <property type="project" value="TreeGrafter"/>
</dbReference>
<evidence type="ECO:0000256" key="11">
    <source>
        <dbReference type="RuleBase" id="RU362007"/>
    </source>
</evidence>
<evidence type="ECO:0000256" key="3">
    <source>
        <dbReference type="ARBA" id="ARBA00009225"/>
    </source>
</evidence>
<dbReference type="GO" id="GO:0005524">
    <property type="term" value="F:ATP binding"/>
    <property type="evidence" value="ECO:0007669"/>
    <property type="project" value="UniProtKB-UniRule"/>
</dbReference>
<dbReference type="GO" id="GO:0004340">
    <property type="term" value="F:glucokinase activity"/>
    <property type="evidence" value="ECO:0007669"/>
    <property type="project" value="TreeGrafter"/>
</dbReference>
<dbReference type="GO" id="GO:0008865">
    <property type="term" value="F:fructokinase activity"/>
    <property type="evidence" value="ECO:0007669"/>
    <property type="project" value="TreeGrafter"/>
</dbReference>
<dbReference type="InterPro" id="IPR001312">
    <property type="entry name" value="Hexokinase"/>
</dbReference>
<evidence type="ECO:0000256" key="6">
    <source>
        <dbReference type="ARBA" id="ARBA00022777"/>
    </source>
</evidence>
<dbReference type="AlphaFoldDB" id="A0A9P9AP62"/>
<comment type="caution">
    <text evidence="14">The sequence shown here is derived from an EMBL/GenBank/DDBJ whole genome shotgun (WGS) entry which is preliminary data.</text>
</comment>
<dbReference type="Gene3D" id="3.40.367.20">
    <property type="match status" value="1"/>
</dbReference>
<reference evidence="14 15" key="1">
    <citation type="journal article" date="2021" name="Nat. Commun.">
        <title>Genetic determinants of endophytism in the Arabidopsis root mycobiome.</title>
        <authorList>
            <person name="Mesny F."/>
            <person name="Miyauchi S."/>
            <person name="Thiergart T."/>
            <person name="Pickel B."/>
            <person name="Atanasova L."/>
            <person name="Karlsson M."/>
            <person name="Huettel B."/>
            <person name="Barry K.W."/>
            <person name="Haridas S."/>
            <person name="Chen C."/>
            <person name="Bauer D."/>
            <person name="Andreopoulos W."/>
            <person name="Pangilinan J."/>
            <person name="LaButti K."/>
            <person name="Riley R."/>
            <person name="Lipzen A."/>
            <person name="Clum A."/>
            <person name="Drula E."/>
            <person name="Henrissat B."/>
            <person name="Kohler A."/>
            <person name="Grigoriev I.V."/>
            <person name="Martin F.M."/>
            <person name="Hacquard S."/>
        </authorList>
    </citation>
    <scope>NUCLEOTIDE SEQUENCE [LARGE SCALE GENOMIC DNA]</scope>
    <source>
        <strain evidence="14 15">MPI-CAGE-CH-0241</strain>
    </source>
</reference>
<evidence type="ECO:0000256" key="7">
    <source>
        <dbReference type="ARBA" id="ARBA00022840"/>
    </source>
</evidence>
<dbReference type="InterPro" id="IPR022672">
    <property type="entry name" value="Hexokinase_N"/>
</dbReference>
<feature type="domain" description="Hexokinase C-terminal" evidence="13">
    <location>
        <begin position="229"/>
        <end position="467"/>
    </location>
</feature>
<dbReference type="GO" id="GO:0005739">
    <property type="term" value="C:mitochondrion"/>
    <property type="evidence" value="ECO:0007669"/>
    <property type="project" value="TreeGrafter"/>
</dbReference>
<dbReference type="EMBL" id="JAGPYM010000021">
    <property type="protein sequence ID" value="KAH6884127.1"/>
    <property type="molecule type" value="Genomic_DNA"/>
</dbReference>
<proteinExistence type="inferred from homology"/>
<feature type="domain" description="Hexokinase N-terminal" evidence="12">
    <location>
        <begin position="12"/>
        <end position="223"/>
    </location>
</feature>
<accession>A0A9P9AP62</accession>
<keyword evidence="5 11" id="KW-0547">Nucleotide-binding</keyword>
<evidence type="ECO:0000256" key="10">
    <source>
        <dbReference type="ARBA" id="ARBA00047905"/>
    </source>
</evidence>
<evidence type="ECO:0000259" key="13">
    <source>
        <dbReference type="Pfam" id="PF03727"/>
    </source>
</evidence>
<evidence type="ECO:0000313" key="15">
    <source>
        <dbReference type="Proteomes" id="UP000777438"/>
    </source>
</evidence>
<dbReference type="Proteomes" id="UP000777438">
    <property type="component" value="Unassembled WGS sequence"/>
</dbReference>
<organism evidence="14 15">
    <name type="scientific">Thelonectria olida</name>
    <dbReference type="NCBI Taxonomy" id="1576542"/>
    <lineage>
        <taxon>Eukaryota</taxon>
        <taxon>Fungi</taxon>
        <taxon>Dikarya</taxon>
        <taxon>Ascomycota</taxon>
        <taxon>Pezizomycotina</taxon>
        <taxon>Sordariomycetes</taxon>
        <taxon>Hypocreomycetidae</taxon>
        <taxon>Hypocreales</taxon>
        <taxon>Nectriaceae</taxon>
        <taxon>Thelonectria</taxon>
    </lineage>
</organism>
<dbReference type="GO" id="GO:0006013">
    <property type="term" value="P:mannose metabolic process"/>
    <property type="evidence" value="ECO:0007669"/>
    <property type="project" value="TreeGrafter"/>
</dbReference>
<dbReference type="OrthoDB" id="419537at2759"/>